<name>A0A3N4I3N1_ASCIM</name>
<dbReference type="AlphaFoldDB" id="A0A3N4I3N1"/>
<keyword evidence="2" id="KW-1185">Reference proteome</keyword>
<accession>A0A3N4I3N1</accession>
<dbReference type="EMBL" id="ML119686">
    <property type="protein sequence ID" value="RPA80609.1"/>
    <property type="molecule type" value="Genomic_DNA"/>
</dbReference>
<organism evidence="1 2">
    <name type="scientific">Ascobolus immersus RN42</name>
    <dbReference type="NCBI Taxonomy" id="1160509"/>
    <lineage>
        <taxon>Eukaryota</taxon>
        <taxon>Fungi</taxon>
        <taxon>Dikarya</taxon>
        <taxon>Ascomycota</taxon>
        <taxon>Pezizomycotina</taxon>
        <taxon>Pezizomycetes</taxon>
        <taxon>Pezizales</taxon>
        <taxon>Ascobolaceae</taxon>
        <taxon>Ascobolus</taxon>
    </lineage>
</organism>
<evidence type="ECO:0000313" key="1">
    <source>
        <dbReference type="EMBL" id="RPA80609.1"/>
    </source>
</evidence>
<evidence type="ECO:0000313" key="2">
    <source>
        <dbReference type="Proteomes" id="UP000275078"/>
    </source>
</evidence>
<dbReference type="Proteomes" id="UP000275078">
    <property type="component" value="Unassembled WGS sequence"/>
</dbReference>
<proteinExistence type="predicted"/>
<gene>
    <name evidence="1" type="ORF">BJ508DRAFT_362467</name>
</gene>
<reference evidence="1 2" key="1">
    <citation type="journal article" date="2018" name="Nat. Ecol. Evol.">
        <title>Pezizomycetes genomes reveal the molecular basis of ectomycorrhizal truffle lifestyle.</title>
        <authorList>
            <person name="Murat C."/>
            <person name="Payen T."/>
            <person name="Noel B."/>
            <person name="Kuo A."/>
            <person name="Morin E."/>
            <person name="Chen J."/>
            <person name="Kohler A."/>
            <person name="Krizsan K."/>
            <person name="Balestrini R."/>
            <person name="Da Silva C."/>
            <person name="Montanini B."/>
            <person name="Hainaut M."/>
            <person name="Levati E."/>
            <person name="Barry K.W."/>
            <person name="Belfiori B."/>
            <person name="Cichocki N."/>
            <person name="Clum A."/>
            <person name="Dockter R.B."/>
            <person name="Fauchery L."/>
            <person name="Guy J."/>
            <person name="Iotti M."/>
            <person name="Le Tacon F."/>
            <person name="Lindquist E.A."/>
            <person name="Lipzen A."/>
            <person name="Malagnac F."/>
            <person name="Mello A."/>
            <person name="Molinier V."/>
            <person name="Miyauchi S."/>
            <person name="Poulain J."/>
            <person name="Riccioni C."/>
            <person name="Rubini A."/>
            <person name="Sitrit Y."/>
            <person name="Splivallo R."/>
            <person name="Traeger S."/>
            <person name="Wang M."/>
            <person name="Zifcakova L."/>
            <person name="Wipf D."/>
            <person name="Zambonelli A."/>
            <person name="Paolocci F."/>
            <person name="Nowrousian M."/>
            <person name="Ottonello S."/>
            <person name="Baldrian P."/>
            <person name="Spatafora J.W."/>
            <person name="Henrissat B."/>
            <person name="Nagy L.G."/>
            <person name="Aury J.M."/>
            <person name="Wincker P."/>
            <person name="Grigoriev I.V."/>
            <person name="Bonfante P."/>
            <person name="Martin F.M."/>
        </authorList>
    </citation>
    <scope>NUCLEOTIDE SEQUENCE [LARGE SCALE GENOMIC DNA]</scope>
    <source>
        <strain evidence="1 2">RN42</strain>
    </source>
</reference>
<sequence>MTALTEQQWAVFRLIVLEPLESFRKQTRLSPYSKTYKATLSKLTLQSERQLSNTTTPNEYNGSLRTIIQYLEEIPPDLRPSVHRHVALYCHRLDPFLFNTHWAANQSQCTEVLKTEVEDLYLYRIPKLWSPTSQLARRHRAGLLREEQVQLLVTAERAFADELGAIIDTKVDAGTDSTLRSLTKVYICVTRYWLLLSKFLLSEQFRSEALESKLLKYLGEEEVNEELLEKLDRANWEFQVNRPLLKGMLPSK</sequence>
<protein>
    <submittedName>
        <fullName evidence="1">Uncharacterized protein</fullName>
    </submittedName>
</protein>